<reference evidence="2" key="1">
    <citation type="journal article" date="2019" name="Int. J. Syst. Evol. Microbiol.">
        <title>The Global Catalogue of Microorganisms (GCM) 10K type strain sequencing project: providing services to taxonomists for standard genome sequencing and annotation.</title>
        <authorList>
            <consortium name="The Broad Institute Genomics Platform"/>
            <consortium name="The Broad Institute Genome Sequencing Center for Infectious Disease"/>
            <person name="Wu L."/>
            <person name="Ma J."/>
        </authorList>
    </citation>
    <scope>NUCLEOTIDE SEQUENCE [LARGE SCALE GENOMIC DNA]</scope>
    <source>
        <strain evidence="2">JCM 11882</strain>
    </source>
</reference>
<gene>
    <name evidence="1" type="ORF">ACFO7U_06045</name>
</gene>
<evidence type="ECO:0000313" key="2">
    <source>
        <dbReference type="Proteomes" id="UP001595836"/>
    </source>
</evidence>
<protein>
    <submittedName>
        <fullName evidence="1">Uncharacterized protein</fullName>
    </submittedName>
</protein>
<accession>A0ABV9PN49</accession>
<dbReference type="RefSeq" id="WP_344991599.1">
    <property type="nucleotide sequence ID" value="NZ_BAABCD010000016.1"/>
</dbReference>
<dbReference type="EMBL" id="JBHSHP010000017">
    <property type="protein sequence ID" value="MFC4754340.1"/>
    <property type="molecule type" value="Genomic_DNA"/>
</dbReference>
<comment type="caution">
    <text evidence="1">The sequence shown here is derived from an EMBL/GenBank/DDBJ whole genome shotgun (WGS) entry which is preliminary data.</text>
</comment>
<evidence type="ECO:0000313" key="1">
    <source>
        <dbReference type="EMBL" id="MFC4754340.1"/>
    </source>
</evidence>
<proteinExistence type="predicted"/>
<organism evidence="1 2">
    <name type="scientific">Dietzia aurantiaca</name>
    <dbReference type="NCBI Taxonomy" id="983873"/>
    <lineage>
        <taxon>Bacteria</taxon>
        <taxon>Bacillati</taxon>
        <taxon>Actinomycetota</taxon>
        <taxon>Actinomycetes</taxon>
        <taxon>Mycobacteriales</taxon>
        <taxon>Dietziaceae</taxon>
        <taxon>Dietzia</taxon>
    </lineage>
</organism>
<sequence>MFYLSGGLSPRRIGSTLYGSSAGACSLRLAASELTDPEIDHVGIGTGDTGEQEYVVSLTADDGDGSVIFSPDLRVLESSAYR</sequence>
<dbReference type="Proteomes" id="UP001595836">
    <property type="component" value="Unassembled WGS sequence"/>
</dbReference>
<keyword evidence="2" id="KW-1185">Reference proteome</keyword>
<name>A0ABV9PN49_9ACTN</name>